<name>A0A7S4FWW8_9EUGL</name>
<protein>
    <submittedName>
        <fullName evidence="2">Uncharacterized protein</fullName>
    </submittedName>
</protein>
<accession>A0A7S4FWW8</accession>
<feature type="region of interest" description="Disordered" evidence="1">
    <location>
        <begin position="72"/>
        <end position="94"/>
    </location>
</feature>
<dbReference type="EMBL" id="HBJA01083001">
    <property type="protein sequence ID" value="CAE0817802.1"/>
    <property type="molecule type" value="Transcribed_RNA"/>
</dbReference>
<proteinExistence type="predicted"/>
<reference evidence="2" key="1">
    <citation type="submission" date="2021-01" db="EMBL/GenBank/DDBJ databases">
        <authorList>
            <person name="Corre E."/>
            <person name="Pelletier E."/>
            <person name="Niang G."/>
            <person name="Scheremetjew M."/>
            <person name="Finn R."/>
            <person name="Kale V."/>
            <person name="Holt S."/>
            <person name="Cochrane G."/>
            <person name="Meng A."/>
            <person name="Brown T."/>
            <person name="Cohen L."/>
        </authorList>
    </citation>
    <scope>NUCLEOTIDE SEQUENCE</scope>
    <source>
        <strain evidence="2">CCMP1594</strain>
    </source>
</reference>
<dbReference type="AlphaFoldDB" id="A0A7S4FWW8"/>
<organism evidence="2">
    <name type="scientific">Eutreptiella gymnastica</name>
    <dbReference type="NCBI Taxonomy" id="73025"/>
    <lineage>
        <taxon>Eukaryota</taxon>
        <taxon>Discoba</taxon>
        <taxon>Euglenozoa</taxon>
        <taxon>Euglenida</taxon>
        <taxon>Spirocuta</taxon>
        <taxon>Euglenophyceae</taxon>
        <taxon>Eutreptiales</taxon>
        <taxon>Eutreptiaceae</taxon>
        <taxon>Eutreptiella</taxon>
    </lineage>
</organism>
<evidence type="ECO:0000313" key="2">
    <source>
        <dbReference type="EMBL" id="CAE0817802.1"/>
    </source>
</evidence>
<sequence>MDKSEGPLMHEPRFAAVRAQWDSIASKSPSTCQGHKGRTLRAWAVQFAMQTGYGPTDPLTHRDALRDTWRRECRNAGQRQDETRQNETRRDEMR</sequence>
<evidence type="ECO:0000256" key="1">
    <source>
        <dbReference type="SAM" id="MobiDB-lite"/>
    </source>
</evidence>
<gene>
    <name evidence="2" type="ORF">EGYM00163_LOCUS28970</name>
</gene>